<keyword evidence="3" id="KW-1185">Reference proteome</keyword>
<feature type="compositionally biased region" description="Polar residues" evidence="1">
    <location>
        <begin position="308"/>
        <end position="317"/>
    </location>
</feature>
<feature type="region of interest" description="Disordered" evidence="1">
    <location>
        <begin position="276"/>
        <end position="364"/>
    </location>
</feature>
<dbReference type="AlphaFoldDB" id="A0A388LP21"/>
<organism evidence="2 3">
    <name type="scientific">Chara braunii</name>
    <name type="common">Braun's stonewort</name>
    <dbReference type="NCBI Taxonomy" id="69332"/>
    <lineage>
        <taxon>Eukaryota</taxon>
        <taxon>Viridiplantae</taxon>
        <taxon>Streptophyta</taxon>
        <taxon>Charophyceae</taxon>
        <taxon>Charales</taxon>
        <taxon>Characeae</taxon>
        <taxon>Chara</taxon>
    </lineage>
</organism>
<reference evidence="2 3" key="1">
    <citation type="journal article" date="2018" name="Cell">
        <title>The Chara Genome: Secondary Complexity and Implications for Plant Terrestrialization.</title>
        <authorList>
            <person name="Nishiyama T."/>
            <person name="Sakayama H."/>
            <person name="Vries J.D."/>
            <person name="Buschmann H."/>
            <person name="Saint-Marcoux D."/>
            <person name="Ullrich K.K."/>
            <person name="Haas F.B."/>
            <person name="Vanderstraeten L."/>
            <person name="Becker D."/>
            <person name="Lang D."/>
            <person name="Vosolsobe S."/>
            <person name="Rombauts S."/>
            <person name="Wilhelmsson P.K.I."/>
            <person name="Janitza P."/>
            <person name="Kern R."/>
            <person name="Heyl A."/>
            <person name="Rumpler F."/>
            <person name="Villalobos L.I.A.C."/>
            <person name="Clay J.M."/>
            <person name="Skokan R."/>
            <person name="Toyoda A."/>
            <person name="Suzuki Y."/>
            <person name="Kagoshima H."/>
            <person name="Schijlen E."/>
            <person name="Tajeshwar N."/>
            <person name="Catarino B."/>
            <person name="Hetherington A.J."/>
            <person name="Saltykova A."/>
            <person name="Bonnot C."/>
            <person name="Breuninger H."/>
            <person name="Symeonidi A."/>
            <person name="Radhakrishnan G.V."/>
            <person name="Van Nieuwerburgh F."/>
            <person name="Deforce D."/>
            <person name="Chang C."/>
            <person name="Karol K.G."/>
            <person name="Hedrich R."/>
            <person name="Ulvskov P."/>
            <person name="Glockner G."/>
            <person name="Delwiche C.F."/>
            <person name="Petrasek J."/>
            <person name="Van de Peer Y."/>
            <person name="Friml J."/>
            <person name="Beilby M."/>
            <person name="Dolan L."/>
            <person name="Kohara Y."/>
            <person name="Sugano S."/>
            <person name="Fujiyama A."/>
            <person name="Delaux P.-M."/>
            <person name="Quint M."/>
            <person name="TheiBen G."/>
            <person name="Hagemann M."/>
            <person name="Harholt J."/>
            <person name="Dunand C."/>
            <person name="Zachgo S."/>
            <person name="Langdale J."/>
            <person name="Maumus F."/>
            <person name="Straeten D.V.D."/>
            <person name="Gould S.B."/>
            <person name="Rensing S.A."/>
        </authorList>
    </citation>
    <scope>NUCLEOTIDE SEQUENCE [LARGE SCALE GENOMIC DNA]</scope>
    <source>
        <strain evidence="2 3">S276</strain>
    </source>
</reference>
<evidence type="ECO:0008006" key="4">
    <source>
        <dbReference type="Google" id="ProtNLM"/>
    </source>
</evidence>
<evidence type="ECO:0000313" key="2">
    <source>
        <dbReference type="EMBL" id="GBG83975.1"/>
    </source>
</evidence>
<feature type="compositionally biased region" description="Basic and acidic residues" evidence="1">
    <location>
        <begin position="323"/>
        <end position="333"/>
    </location>
</feature>
<proteinExistence type="predicted"/>
<accession>A0A388LP21</accession>
<name>A0A388LP21_CHABU</name>
<dbReference type="Gramene" id="GBG83975">
    <property type="protein sequence ID" value="GBG83975"/>
    <property type="gene ID" value="CBR_g37847"/>
</dbReference>
<sequence>MEAEVPGGELRPTLPTSFWAMEGQARESIGQSYDEGVMQINPNFGKVVIDAKGKRFKVNESLDEIKERWLKERTVIVVFQDESRNLTRGVKEDLIRAYEDGWMARRLFNPEVRRGRITFEGANVISYVAKAPEVAAWMVRIAATNLNLRGADYPVTFKSWMTKSDLKELRLKEAETNFWIVALRVPLEAFYYLPSAVEGLIGGVKNMHPPEADRTRPKLMNVKFDMDPQARFRVDHTLAVESPKREIWKMDVATPCIDWCRRCRWYFHTKDICPRSSQGERTARQWTNSRLPRQNRPPSRQEGLTGHGNHSQGQEGRQAQPEGEQRGVERRQQEAGQIRAPRAALRGLTGSGKGSQSVPAEYRA</sequence>
<gene>
    <name evidence="2" type="ORF">CBR_g37847</name>
</gene>
<protein>
    <recommendedName>
        <fullName evidence="4">DUF4283 domain-containing protein</fullName>
    </recommendedName>
</protein>
<evidence type="ECO:0000256" key="1">
    <source>
        <dbReference type="SAM" id="MobiDB-lite"/>
    </source>
</evidence>
<evidence type="ECO:0000313" key="3">
    <source>
        <dbReference type="Proteomes" id="UP000265515"/>
    </source>
</evidence>
<dbReference type="Proteomes" id="UP000265515">
    <property type="component" value="Unassembled WGS sequence"/>
</dbReference>
<dbReference type="EMBL" id="BFEA01000459">
    <property type="protein sequence ID" value="GBG83975.1"/>
    <property type="molecule type" value="Genomic_DNA"/>
</dbReference>
<comment type="caution">
    <text evidence="2">The sequence shown here is derived from an EMBL/GenBank/DDBJ whole genome shotgun (WGS) entry which is preliminary data.</text>
</comment>
<feature type="compositionally biased region" description="Polar residues" evidence="1">
    <location>
        <begin position="276"/>
        <end position="298"/>
    </location>
</feature>